<dbReference type="SUPFAM" id="SSF52821">
    <property type="entry name" value="Rhodanese/Cell cycle control phosphatase"/>
    <property type="match status" value="1"/>
</dbReference>
<dbReference type="AlphaFoldDB" id="A0A382G5Q7"/>
<dbReference type="PANTHER" id="PTHR43031:SF17">
    <property type="entry name" value="SULFURTRANSFERASE YTWF-RELATED"/>
    <property type="match status" value="1"/>
</dbReference>
<dbReference type="Gene3D" id="3.40.250.10">
    <property type="entry name" value="Rhodanese-like domain"/>
    <property type="match status" value="1"/>
</dbReference>
<dbReference type="InterPro" id="IPR050229">
    <property type="entry name" value="GlpE_sulfurtransferase"/>
</dbReference>
<dbReference type="InterPro" id="IPR001763">
    <property type="entry name" value="Rhodanese-like_dom"/>
</dbReference>
<name>A0A382G5Q7_9ZZZZ</name>
<organism evidence="2">
    <name type="scientific">marine metagenome</name>
    <dbReference type="NCBI Taxonomy" id="408172"/>
    <lineage>
        <taxon>unclassified sequences</taxon>
        <taxon>metagenomes</taxon>
        <taxon>ecological metagenomes</taxon>
    </lineage>
</organism>
<proteinExistence type="predicted"/>
<evidence type="ECO:0000259" key="1">
    <source>
        <dbReference type="PROSITE" id="PS50206"/>
    </source>
</evidence>
<reference evidence="2" key="1">
    <citation type="submission" date="2018-05" db="EMBL/GenBank/DDBJ databases">
        <authorList>
            <person name="Lanie J.A."/>
            <person name="Ng W.-L."/>
            <person name="Kazmierczak K.M."/>
            <person name="Andrzejewski T.M."/>
            <person name="Davidsen T.M."/>
            <person name="Wayne K.J."/>
            <person name="Tettelin H."/>
            <person name="Glass J.I."/>
            <person name="Rusch D."/>
            <person name="Podicherti R."/>
            <person name="Tsui H.-C.T."/>
            <person name="Winkler M.E."/>
        </authorList>
    </citation>
    <scope>NUCLEOTIDE SEQUENCE</scope>
</reference>
<dbReference type="PROSITE" id="PS50206">
    <property type="entry name" value="RHODANESE_3"/>
    <property type="match status" value="1"/>
</dbReference>
<gene>
    <name evidence="2" type="ORF">METZ01_LOCUS223056</name>
</gene>
<feature type="domain" description="Rhodanese" evidence="1">
    <location>
        <begin position="20"/>
        <end position="108"/>
    </location>
</feature>
<protein>
    <recommendedName>
        <fullName evidence="1">Rhodanese domain-containing protein</fullName>
    </recommendedName>
</protein>
<sequence>MTIPELSPEAFYNRWPQNEVGEEVQLLDVREVAELELASLPAADHIPMGQIPQRLGELDSKKPIVVMCHGGARSLRVAQFLISQGFKEVFNLSGGIDAWSKQVDPKVPQY</sequence>
<dbReference type="Pfam" id="PF00581">
    <property type="entry name" value="Rhodanese"/>
    <property type="match status" value="1"/>
</dbReference>
<accession>A0A382G5Q7</accession>
<dbReference type="InterPro" id="IPR036873">
    <property type="entry name" value="Rhodanese-like_dom_sf"/>
</dbReference>
<evidence type="ECO:0000313" key="2">
    <source>
        <dbReference type="EMBL" id="SVB70202.1"/>
    </source>
</evidence>
<dbReference type="EMBL" id="UINC01053553">
    <property type="protein sequence ID" value="SVB70202.1"/>
    <property type="molecule type" value="Genomic_DNA"/>
</dbReference>
<dbReference type="PANTHER" id="PTHR43031">
    <property type="entry name" value="FAD-DEPENDENT OXIDOREDUCTASE"/>
    <property type="match status" value="1"/>
</dbReference>
<dbReference type="SMART" id="SM00450">
    <property type="entry name" value="RHOD"/>
    <property type="match status" value="1"/>
</dbReference>